<gene>
    <name evidence="1" type="ORF">X975_26924</name>
</gene>
<dbReference type="STRING" id="407821.A0A087T3L3"/>
<reference evidence="1 2" key="1">
    <citation type="submission" date="2013-11" db="EMBL/GenBank/DDBJ databases">
        <title>Genome sequencing of Stegodyphus mimosarum.</title>
        <authorList>
            <person name="Bechsgaard J."/>
        </authorList>
    </citation>
    <scope>NUCLEOTIDE SEQUENCE [LARGE SCALE GENOMIC DNA]</scope>
</reference>
<keyword evidence="2" id="KW-1185">Reference proteome</keyword>
<sequence length="71" mass="8127">MLWWNFPNRKCDAISKNPGYLKLRKIRAAQNIARTIANAQNRVYVNSSSLMLNIADKDFDLVALGSYNKPK</sequence>
<proteinExistence type="predicted"/>
<feature type="non-terminal residue" evidence="1">
    <location>
        <position position="71"/>
    </location>
</feature>
<protein>
    <submittedName>
        <fullName evidence="1">Prohibitin-2</fullName>
    </submittedName>
</protein>
<dbReference type="AlphaFoldDB" id="A0A087T3L3"/>
<evidence type="ECO:0000313" key="1">
    <source>
        <dbReference type="EMBL" id="KFM59702.1"/>
    </source>
</evidence>
<dbReference type="OrthoDB" id="275637at2759"/>
<dbReference type="EMBL" id="KK113248">
    <property type="protein sequence ID" value="KFM59702.1"/>
    <property type="molecule type" value="Genomic_DNA"/>
</dbReference>
<name>A0A087T3L3_STEMI</name>
<organism evidence="1 2">
    <name type="scientific">Stegodyphus mimosarum</name>
    <name type="common">African social velvet spider</name>
    <dbReference type="NCBI Taxonomy" id="407821"/>
    <lineage>
        <taxon>Eukaryota</taxon>
        <taxon>Metazoa</taxon>
        <taxon>Ecdysozoa</taxon>
        <taxon>Arthropoda</taxon>
        <taxon>Chelicerata</taxon>
        <taxon>Arachnida</taxon>
        <taxon>Araneae</taxon>
        <taxon>Araneomorphae</taxon>
        <taxon>Entelegynae</taxon>
        <taxon>Eresoidea</taxon>
        <taxon>Eresidae</taxon>
        <taxon>Stegodyphus</taxon>
    </lineage>
</organism>
<accession>A0A087T3L3</accession>
<dbReference type="Proteomes" id="UP000054359">
    <property type="component" value="Unassembled WGS sequence"/>
</dbReference>
<evidence type="ECO:0000313" key="2">
    <source>
        <dbReference type="Proteomes" id="UP000054359"/>
    </source>
</evidence>